<gene>
    <name evidence="1" type="ORF">Tci_028589</name>
</gene>
<name>A0A6L2L3Y7_TANCI</name>
<organism evidence="1">
    <name type="scientific">Tanacetum cinerariifolium</name>
    <name type="common">Dalmatian daisy</name>
    <name type="synonym">Chrysanthemum cinerariifolium</name>
    <dbReference type="NCBI Taxonomy" id="118510"/>
    <lineage>
        <taxon>Eukaryota</taxon>
        <taxon>Viridiplantae</taxon>
        <taxon>Streptophyta</taxon>
        <taxon>Embryophyta</taxon>
        <taxon>Tracheophyta</taxon>
        <taxon>Spermatophyta</taxon>
        <taxon>Magnoliopsida</taxon>
        <taxon>eudicotyledons</taxon>
        <taxon>Gunneridae</taxon>
        <taxon>Pentapetalae</taxon>
        <taxon>asterids</taxon>
        <taxon>campanulids</taxon>
        <taxon>Asterales</taxon>
        <taxon>Asteraceae</taxon>
        <taxon>Asteroideae</taxon>
        <taxon>Anthemideae</taxon>
        <taxon>Anthemidinae</taxon>
        <taxon>Tanacetum</taxon>
    </lineage>
</organism>
<accession>A0A6L2L3Y7</accession>
<reference evidence="1" key="1">
    <citation type="journal article" date="2019" name="Sci. Rep.">
        <title>Draft genome of Tanacetum cinerariifolium, the natural source of mosquito coil.</title>
        <authorList>
            <person name="Yamashiro T."/>
            <person name="Shiraishi A."/>
            <person name="Satake H."/>
            <person name="Nakayama K."/>
        </authorList>
    </citation>
    <scope>NUCLEOTIDE SEQUENCE</scope>
</reference>
<evidence type="ECO:0000313" key="1">
    <source>
        <dbReference type="EMBL" id="GEU56611.1"/>
    </source>
</evidence>
<comment type="caution">
    <text evidence="1">The sequence shown here is derived from an EMBL/GenBank/DDBJ whole genome shotgun (WGS) entry which is preliminary data.</text>
</comment>
<protein>
    <submittedName>
        <fullName evidence="1">Uncharacterized protein</fullName>
    </submittedName>
</protein>
<dbReference type="AlphaFoldDB" id="A0A6L2L3Y7"/>
<proteinExistence type="predicted"/>
<dbReference type="Gene3D" id="4.10.60.10">
    <property type="entry name" value="Zinc finger, CCHC-type"/>
    <property type="match status" value="1"/>
</dbReference>
<dbReference type="EMBL" id="BKCJ010003690">
    <property type="protein sequence ID" value="GEU56611.1"/>
    <property type="molecule type" value="Genomic_DNA"/>
</dbReference>
<sequence length="77" mass="8851">MVELIFKAGMLDMLGMIEEYDQNVQRVSRTKSTSGKINVQCCNCNGKGYYARDYPKPKIYDAKYSREQMLLATKDEA</sequence>